<keyword evidence="1 2" id="KW-0694">RNA-binding</keyword>
<dbReference type="CDD" id="cd12363">
    <property type="entry name" value="RRM_TRA2"/>
    <property type="match status" value="1"/>
</dbReference>
<dbReference type="PANTHER" id="PTHR48034">
    <property type="entry name" value="TRANSFORMER-2 SEX-DETERMINING PROTEIN-RELATED"/>
    <property type="match status" value="1"/>
</dbReference>
<dbReference type="InterPro" id="IPR000504">
    <property type="entry name" value="RRM_dom"/>
</dbReference>
<dbReference type="RefSeq" id="XP_029714048.1">
    <property type="nucleotide sequence ID" value="XM_029858188.2"/>
</dbReference>
<evidence type="ECO:0000313" key="5">
    <source>
        <dbReference type="EnsemblMetazoa" id="AALFPA23_021863.P32387"/>
    </source>
</evidence>
<keyword evidence="6" id="KW-1185">Reference proteome</keyword>
<feature type="compositionally biased region" description="Basic residues" evidence="3">
    <location>
        <begin position="21"/>
        <end position="35"/>
    </location>
</feature>
<dbReference type="InterPro" id="IPR012677">
    <property type="entry name" value="Nucleotide-bd_a/b_plait_sf"/>
</dbReference>
<evidence type="ECO:0000256" key="1">
    <source>
        <dbReference type="ARBA" id="ARBA00022884"/>
    </source>
</evidence>
<dbReference type="PROSITE" id="PS50102">
    <property type="entry name" value="RRM"/>
    <property type="match status" value="1"/>
</dbReference>
<feature type="domain" description="RRM" evidence="4">
    <location>
        <begin position="75"/>
        <end position="153"/>
    </location>
</feature>
<feature type="region of interest" description="Disordered" evidence="3">
    <location>
        <begin position="195"/>
        <end position="221"/>
    </location>
</feature>
<feature type="region of interest" description="Disordered" evidence="3">
    <location>
        <begin position="1"/>
        <end position="68"/>
    </location>
</feature>
<accession>A0ABM1ZUW3</accession>
<dbReference type="SUPFAM" id="SSF54928">
    <property type="entry name" value="RNA-binding domain, RBD"/>
    <property type="match status" value="1"/>
</dbReference>
<dbReference type="EnsemblMetazoa" id="AALFPA23_021863.R32387">
    <property type="protein sequence ID" value="AALFPA23_021863.P32387"/>
    <property type="gene ID" value="AALFPA23_021863"/>
</dbReference>
<dbReference type="SMART" id="SM00360">
    <property type="entry name" value="RRM"/>
    <property type="match status" value="1"/>
</dbReference>
<dbReference type="GeneID" id="115258144"/>
<proteinExistence type="predicted"/>
<evidence type="ECO:0000313" key="6">
    <source>
        <dbReference type="Proteomes" id="UP000069940"/>
    </source>
</evidence>
<reference evidence="6" key="1">
    <citation type="journal article" date="2015" name="Proc. Natl. Acad. Sci. U.S.A.">
        <title>Genome sequence of the Asian Tiger mosquito, Aedes albopictus, reveals insights into its biology, genetics, and evolution.</title>
        <authorList>
            <person name="Chen X.G."/>
            <person name="Jiang X."/>
            <person name="Gu J."/>
            <person name="Xu M."/>
            <person name="Wu Y."/>
            <person name="Deng Y."/>
            <person name="Zhang C."/>
            <person name="Bonizzoni M."/>
            <person name="Dermauw W."/>
            <person name="Vontas J."/>
            <person name="Armbruster P."/>
            <person name="Huang X."/>
            <person name="Yang Y."/>
            <person name="Zhang H."/>
            <person name="He W."/>
            <person name="Peng H."/>
            <person name="Liu Y."/>
            <person name="Wu K."/>
            <person name="Chen J."/>
            <person name="Lirakis M."/>
            <person name="Topalis P."/>
            <person name="Van Leeuwen T."/>
            <person name="Hall A.B."/>
            <person name="Jiang X."/>
            <person name="Thorpe C."/>
            <person name="Mueller R.L."/>
            <person name="Sun C."/>
            <person name="Waterhouse R.M."/>
            <person name="Yan G."/>
            <person name="Tu Z.J."/>
            <person name="Fang X."/>
            <person name="James A.A."/>
        </authorList>
    </citation>
    <scope>NUCLEOTIDE SEQUENCE [LARGE SCALE GENOMIC DNA]</scope>
    <source>
        <strain evidence="6">Foshan</strain>
    </source>
</reference>
<protein>
    <recommendedName>
        <fullName evidence="4">RRM domain-containing protein</fullName>
    </recommendedName>
</protein>
<dbReference type="RefSeq" id="XP_029714049.1">
    <property type="nucleotide sequence ID" value="XM_029858189.2"/>
</dbReference>
<evidence type="ECO:0000256" key="3">
    <source>
        <dbReference type="SAM" id="MobiDB-lite"/>
    </source>
</evidence>
<dbReference type="Proteomes" id="UP000069940">
    <property type="component" value="Unassembled WGS sequence"/>
</dbReference>
<dbReference type="InterPro" id="IPR035979">
    <property type="entry name" value="RBD_domain_sf"/>
</dbReference>
<organism evidence="5 6">
    <name type="scientific">Aedes albopictus</name>
    <name type="common">Asian tiger mosquito</name>
    <name type="synonym">Stegomyia albopicta</name>
    <dbReference type="NCBI Taxonomy" id="7160"/>
    <lineage>
        <taxon>Eukaryota</taxon>
        <taxon>Metazoa</taxon>
        <taxon>Ecdysozoa</taxon>
        <taxon>Arthropoda</taxon>
        <taxon>Hexapoda</taxon>
        <taxon>Insecta</taxon>
        <taxon>Pterygota</taxon>
        <taxon>Neoptera</taxon>
        <taxon>Endopterygota</taxon>
        <taxon>Diptera</taxon>
        <taxon>Nematocera</taxon>
        <taxon>Culicoidea</taxon>
        <taxon>Culicidae</taxon>
        <taxon>Culicinae</taxon>
        <taxon>Aedini</taxon>
        <taxon>Aedes</taxon>
        <taxon>Stegomyia</taxon>
    </lineage>
</organism>
<dbReference type="Gene3D" id="3.30.70.330">
    <property type="match status" value="1"/>
</dbReference>
<dbReference type="EnsemblMetazoa" id="AALFPA23_021863.R32388">
    <property type="protein sequence ID" value="AALFPA23_021863.P32388"/>
    <property type="gene ID" value="AALFPA23_021863"/>
</dbReference>
<evidence type="ECO:0000256" key="2">
    <source>
        <dbReference type="PROSITE-ProRule" id="PRU00176"/>
    </source>
</evidence>
<name>A0ABM1ZUW3_AEDAL</name>
<dbReference type="Pfam" id="PF00076">
    <property type="entry name" value="RRM_1"/>
    <property type="match status" value="1"/>
</dbReference>
<sequence length="221" mass="25709">MPSRRRDRSMGQSPEPLRARMGIRRRSRDRIRNRRSPSPPQQRAPRSQVLPIRRRRRSSGSPSKRSGAGKFSQWFCLGVFGMSPRTTERDLRRLFSEYGPIECIRVVCEPKTRESRGFGFVYFRNRRDAVSAKAQSDGMKFDGRRLRVDFSMTDRPHSPTPGRYMGPDRIRIERRRSRQERSSFGCDLERRIVQHKSPSPTVPFVHPRFRPVGSSSGTSDC</sequence>
<evidence type="ECO:0000259" key="4">
    <source>
        <dbReference type="PROSITE" id="PS50102"/>
    </source>
</evidence>
<reference evidence="5" key="2">
    <citation type="submission" date="2025-05" db="UniProtKB">
        <authorList>
            <consortium name="EnsemblMetazoa"/>
        </authorList>
    </citation>
    <scope>IDENTIFICATION</scope>
    <source>
        <strain evidence="5">Foshan</strain>
    </source>
</reference>
<dbReference type="InterPro" id="IPR050441">
    <property type="entry name" value="RBM"/>
</dbReference>